<feature type="compositionally biased region" description="Low complexity" evidence="1">
    <location>
        <begin position="283"/>
        <end position="306"/>
    </location>
</feature>
<dbReference type="EMBL" id="BMAR01000001">
    <property type="protein sequence ID" value="GFR41134.1"/>
    <property type="molecule type" value="Genomic_DNA"/>
</dbReference>
<keyword evidence="3" id="KW-1185">Reference proteome</keyword>
<accession>A0AAD3HH51</accession>
<feature type="compositionally biased region" description="Low complexity" evidence="1">
    <location>
        <begin position="120"/>
        <end position="136"/>
    </location>
</feature>
<feature type="region of interest" description="Disordered" evidence="1">
    <location>
        <begin position="261"/>
        <end position="317"/>
    </location>
</feature>
<reference evidence="2 3" key="1">
    <citation type="journal article" date="2021" name="Sci. Rep.">
        <title>Genome sequencing of the multicellular alga Astrephomene provides insights into convergent evolution of germ-soma differentiation.</title>
        <authorList>
            <person name="Yamashita S."/>
            <person name="Yamamoto K."/>
            <person name="Matsuzaki R."/>
            <person name="Suzuki S."/>
            <person name="Yamaguchi H."/>
            <person name="Hirooka S."/>
            <person name="Minakuchi Y."/>
            <person name="Miyagishima S."/>
            <person name="Kawachi M."/>
            <person name="Toyoda A."/>
            <person name="Nozaki H."/>
        </authorList>
    </citation>
    <scope>NUCLEOTIDE SEQUENCE [LARGE SCALE GENOMIC DNA]</scope>
    <source>
        <strain evidence="2 3">NIES-4017</strain>
    </source>
</reference>
<proteinExistence type="predicted"/>
<dbReference type="AlphaFoldDB" id="A0AAD3HH51"/>
<dbReference type="Proteomes" id="UP001054857">
    <property type="component" value="Unassembled WGS sequence"/>
</dbReference>
<protein>
    <submittedName>
        <fullName evidence="2">Uncharacterized protein</fullName>
    </submittedName>
</protein>
<organism evidence="2 3">
    <name type="scientific">Astrephomene gubernaculifera</name>
    <dbReference type="NCBI Taxonomy" id="47775"/>
    <lineage>
        <taxon>Eukaryota</taxon>
        <taxon>Viridiplantae</taxon>
        <taxon>Chlorophyta</taxon>
        <taxon>core chlorophytes</taxon>
        <taxon>Chlorophyceae</taxon>
        <taxon>CS clade</taxon>
        <taxon>Chlamydomonadales</taxon>
        <taxon>Astrephomenaceae</taxon>
        <taxon>Astrephomene</taxon>
    </lineage>
</organism>
<evidence type="ECO:0000313" key="2">
    <source>
        <dbReference type="EMBL" id="GFR41134.1"/>
    </source>
</evidence>
<name>A0AAD3HH51_9CHLO</name>
<evidence type="ECO:0000313" key="3">
    <source>
        <dbReference type="Proteomes" id="UP001054857"/>
    </source>
</evidence>
<comment type="caution">
    <text evidence="2">The sequence shown here is derived from an EMBL/GenBank/DDBJ whole genome shotgun (WGS) entry which is preliminary data.</text>
</comment>
<gene>
    <name evidence="2" type="ORF">Agub_g1782</name>
</gene>
<sequence>MPHRLPQLPGLGIDDDPPLSPLHQLLYKPKDVRKPQNLEPVVTLDDLRRTGVIGLRDTVHSSLAYPGLSPNFLNEPLDGVLSDQEGDDEDAACDLRSSCSGGAGGGGGGRGAGRADRQAAGRCGSPDQQAAAAASGSKGGSVGVAGVVGVGDPQRFNATAAARAALLHEKPAVVERMEKGVQACAVLRDNRHYRLFSLGVFQPAVNDVRTRSMYRVELHKHLSSTNLRAPQGDKEVRSAVQHDTVGSRIERMFNRVLRQGVEEPSAPPSAGGPLPLGAGGGAASWQQQQGMQQGTQGMQGMQQAMQSTWSSGMTGGL</sequence>
<feature type="non-terminal residue" evidence="2">
    <location>
        <position position="317"/>
    </location>
</feature>
<feature type="region of interest" description="Disordered" evidence="1">
    <location>
        <begin position="1"/>
        <end position="20"/>
    </location>
</feature>
<feature type="compositionally biased region" description="Polar residues" evidence="1">
    <location>
        <begin position="307"/>
        <end position="317"/>
    </location>
</feature>
<feature type="region of interest" description="Disordered" evidence="1">
    <location>
        <begin position="100"/>
        <end position="140"/>
    </location>
</feature>
<evidence type="ECO:0000256" key="1">
    <source>
        <dbReference type="SAM" id="MobiDB-lite"/>
    </source>
</evidence>
<feature type="compositionally biased region" description="Gly residues" evidence="1">
    <location>
        <begin position="101"/>
        <end position="112"/>
    </location>
</feature>